<dbReference type="AlphaFoldDB" id="A0A6H0ZK62"/>
<evidence type="ECO:0000313" key="3">
    <source>
        <dbReference type="Proteomes" id="UP000500870"/>
    </source>
</evidence>
<dbReference type="EMBL" id="CP050898">
    <property type="protein sequence ID" value="QIX20437.1"/>
    <property type="molecule type" value="Genomic_DNA"/>
</dbReference>
<evidence type="ECO:0000259" key="1">
    <source>
        <dbReference type="Pfam" id="PF23343"/>
    </source>
</evidence>
<organism evidence="2 3">
    <name type="scientific">Agrobacterium pusense</name>
    <dbReference type="NCBI Taxonomy" id="648995"/>
    <lineage>
        <taxon>Bacteria</taxon>
        <taxon>Pseudomonadati</taxon>
        <taxon>Pseudomonadota</taxon>
        <taxon>Alphaproteobacteria</taxon>
        <taxon>Hyphomicrobiales</taxon>
        <taxon>Rhizobiaceae</taxon>
        <taxon>Rhizobium/Agrobacterium group</taxon>
        <taxon>Agrobacterium</taxon>
    </lineage>
</organism>
<dbReference type="Pfam" id="PF23343">
    <property type="entry name" value="REP_ORF2-G2P"/>
    <property type="match status" value="1"/>
</dbReference>
<feature type="domain" description="Replication-associated protein ORF2/G2P" evidence="1">
    <location>
        <begin position="45"/>
        <end position="153"/>
    </location>
</feature>
<sequence>MCLNPVKISDVGVVACRECWQCRETKVDDWVGRNIAESKTATASHVVTLTYGQDRTTGDIDHIRAAVLTYSDVQKYLKYLRADGFPVRYFVVGEYGSMKGRAHWHIIMYWQGPVPDHVLRENFMEKHWPHGWSYWDKSTPEAVRYACKYLLKDAADEEQQGWGPMVSKKPPLGHEYFKRLAHEYLDAGLSPQTLMYTFPDVRRVPRTLRAKTQKQFREAAKPVQFHMTGKTAENFLQYFIDIWREKHNDEPPRSEVVWAYLHGTLEDYWAEIAAPRYERQAKGPVPPGPPFEGAIVQFCEKANCYFTATAGQRLWYSIDQEGDAGWHVKIKPESHNPLETERLWRLAGFMAHVPTVKIEL</sequence>
<dbReference type="RefSeq" id="WP_177319101.1">
    <property type="nucleotide sequence ID" value="NZ_CP050898.1"/>
</dbReference>
<proteinExistence type="predicted"/>
<evidence type="ECO:0000313" key="2">
    <source>
        <dbReference type="EMBL" id="QIX20437.1"/>
    </source>
</evidence>
<accession>A0A6H0ZK62</accession>
<dbReference type="InterPro" id="IPR056906">
    <property type="entry name" value="ORF2/G2P_dom"/>
</dbReference>
<reference evidence="2 3" key="1">
    <citation type="submission" date="2020-04" db="EMBL/GenBank/DDBJ databases">
        <title>FDA dAtabase for Regulatory Grade micrObial Sequences (FDA-ARGOS): Supporting development and validation of Infectious Disease Dx tests.</title>
        <authorList>
            <person name="Sciortino C."/>
            <person name="Tallon L."/>
            <person name="Sadzewicz L."/>
            <person name="Vavikolanu K."/>
            <person name="Mehta A."/>
            <person name="Aluvathingal J."/>
            <person name="Nadendla S."/>
            <person name="Nandy P."/>
            <person name="Geyer C."/>
            <person name="Yan Y."/>
            <person name="Sichtig H."/>
        </authorList>
    </citation>
    <scope>NUCLEOTIDE SEQUENCE [LARGE SCALE GENOMIC DNA]</scope>
    <source>
        <strain evidence="2 3">FDAARGOS_633</strain>
    </source>
</reference>
<protein>
    <recommendedName>
        <fullName evidence="1">Replication-associated protein ORF2/G2P domain-containing protein</fullName>
    </recommendedName>
</protein>
<name>A0A6H0ZK62_9HYPH</name>
<dbReference type="Proteomes" id="UP000500870">
    <property type="component" value="Chromosome 1"/>
</dbReference>
<gene>
    <name evidence="2" type="ORF">FOB41_04440</name>
</gene>